<proteinExistence type="predicted"/>
<dbReference type="EMBL" id="CAJNNW010011446">
    <property type="protein sequence ID" value="CAE8653215.1"/>
    <property type="molecule type" value="Genomic_DNA"/>
</dbReference>
<evidence type="ECO:0000313" key="4">
    <source>
        <dbReference type="Proteomes" id="UP000626109"/>
    </source>
</evidence>
<sequence>MHRYFSQIALSELLGQVPKARELSVETNSSFPASGNAELRRAAAAATVERADGEDSGSRTLLDWKRQAANRIEVQVPPGVDWEKELSSFSSQQPSRAAALAAEVNAFREDRITSAPVDPLELLELLEWKIPRVELREERGESRLRAVLGVKRRRAEDQDQDQGESRSVGRTTGPALPSEESAEARPSLSRTDAPIVDYESDSGEG</sequence>
<organism evidence="3 4">
    <name type="scientific">Polarella glacialis</name>
    <name type="common">Dinoflagellate</name>
    <dbReference type="NCBI Taxonomy" id="89957"/>
    <lineage>
        <taxon>Eukaryota</taxon>
        <taxon>Sar</taxon>
        <taxon>Alveolata</taxon>
        <taxon>Dinophyceae</taxon>
        <taxon>Suessiales</taxon>
        <taxon>Suessiaceae</taxon>
        <taxon>Polarella</taxon>
    </lineage>
</organism>
<gene>
    <name evidence="2" type="ORF">PGLA1383_LOCUS51351</name>
    <name evidence="3" type="ORF">PGLA2088_LOCUS10239</name>
</gene>
<feature type="region of interest" description="Disordered" evidence="1">
    <location>
        <begin position="146"/>
        <end position="205"/>
    </location>
</feature>
<reference evidence="3" key="1">
    <citation type="submission" date="2021-02" db="EMBL/GenBank/DDBJ databases">
        <authorList>
            <person name="Dougan E. K."/>
            <person name="Rhodes N."/>
            <person name="Thang M."/>
            <person name="Chan C."/>
        </authorList>
    </citation>
    <scope>NUCLEOTIDE SEQUENCE</scope>
</reference>
<evidence type="ECO:0000313" key="5">
    <source>
        <dbReference type="Proteomes" id="UP000654075"/>
    </source>
</evidence>
<keyword evidence="5" id="KW-1185">Reference proteome</keyword>
<dbReference type="Proteomes" id="UP000626109">
    <property type="component" value="Unassembled WGS sequence"/>
</dbReference>
<evidence type="ECO:0000256" key="1">
    <source>
        <dbReference type="SAM" id="MobiDB-lite"/>
    </source>
</evidence>
<protein>
    <submittedName>
        <fullName evidence="3">Uncharacterized protein</fullName>
    </submittedName>
</protein>
<dbReference type="AlphaFoldDB" id="A0A813IP13"/>
<dbReference type="EMBL" id="CAJNNV010031347">
    <property type="protein sequence ID" value="CAE8635762.1"/>
    <property type="molecule type" value="Genomic_DNA"/>
</dbReference>
<dbReference type="Proteomes" id="UP000654075">
    <property type="component" value="Unassembled WGS sequence"/>
</dbReference>
<evidence type="ECO:0000313" key="2">
    <source>
        <dbReference type="EMBL" id="CAE8635762.1"/>
    </source>
</evidence>
<name>A0A813IP13_POLGL</name>
<evidence type="ECO:0000313" key="3">
    <source>
        <dbReference type="EMBL" id="CAE8653215.1"/>
    </source>
</evidence>
<accession>A0A813IP13</accession>
<comment type="caution">
    <text evidence="3">The sequence shown here is derived from an EMBL/GenBank/DDBJ whole genome shotgun (WGS) entry which is preliminary data.</text>
</comment>